<sequence length="187" mass="19790">MTNPTPNGRRGPLRTPVVPRGEVVATYETYPEAQEAVDRLAHHEFPVREVSIVGSDLKTVEQVTGTMSYGRAALTGAVSGLWLGVFFGLLFLIFSPQISLAFLLAAVLIGAAFGMLFSLAAYALNRRRRDFTSVMQVVASSYSVIVEPEHANRARNLLDGGATSGPGAGSGAANAPEAPHPSEPPRA</sequence>
<keyword evidence="2" id="KW-0472">Membrane</keyword>
<keyword evidence="2" id="KW-0812">Transmembrane</keyword>
<dbReference type="RefSeq" id="WP_085019835.1">
    <property type="nucleotide sequence ID" value="NZ_BMHD01000001.1"/>
</dbReference>
<feature type="transmembrane region" description="Helical" evidence="2">
    <location>
        <begin position="100"/>
        <end position="124"/>
    </location>
</feature>
<feature type="domain" description="General stress protein 17M-like" evidence="3">
    <location>
        <begin position="22"/>
        <end position="101"/>
    </location>
</feature>
<feature type="compositionally biased region" description="Pro residues" evidence="1">
    <location>
        <begin position="178"/>
        <end position="187"/>
    </location>
</feature>
<dbReference type="InterPro" id="IPR025889">
    <property type="entry name" value="GSP17M-like_dom"/>
</dbReference>
<dbReference type="KEGG" id="cphy:B5808_11035"/>
<evidence type="ECO:0000256" key="2">
    <source>
        <dbReference type="SAM" id="Phobius"/>
    </source>
</evidence>
<accession>A0A1X9LKQ2</accession>
<name>A0A1X9LKQ2_9MICO</name>
<dbReference type="Pfam" id="PF11181">
    <property type="entry name" value="YflT"/>
    <property type="match status" value="1"/>
</dbReference>
<dbReference type="EMBL" id="CP020715">
    <property type="protein sequence ID" value="ARJ05697.1"/>
    <property type="molecule type" value="Genomic_DNA"/>
</dbReference>
<keyword evidence="2" id="KW-1133">Transmembrane helix</keyword>
<evidence type="ECO:0000313" key="5">
    <source>
        <dbReference type="Proteomes" id="UP000192775"/>
    </source>
</evidence>
<dbReference type="AlphaFoldDB" id="A0A1X9LKQ2"/>
<dbReference type="Proteomes" id="UP000192775">
    <property type="component" value="Chromosome"/>
</dbReference>
<reference evidence="4 5" key="1">
    <citation type="submission" date="2017-04" db="EMBL/GenBank/DDBJ databases">
        <authorList>
            <person name="Afonso C.L."/>
            <person name="Miller P.J."/>
            <person name="Scott M.A."/>
            <person name="Spackman E."/>
            <person name="Goraichik I."/>
            <person name="Dimitrov K.M."/>
            <person name="Suarez D.L."/>
            <person name="Swayne D.E."/>
        </authorList>
    </citation>
    <scope>NUCLEOTIDE SEQUENCE [LARGE SCALE GENOMIC DNA]</scope>
    <source>
        <strain evidence="5">XA(T)</strain>
    </source>
</reference>
<proteinExistence type="predicted"/>
<protein>
    <recommendedName>
        <fullName evidence="3">General stress protein 17M-like domain-containing protein</fullName>
    </recommendedName>
</protein>
<evidence type="ECO:0000259" key="3">
    <source>
        <dbReference type="Pfam" id="PF11181"/>
    </source>
</evidence>
<evidence type="ECO:0000313" key="4">
    <source>
        <dbReference type="EMBL" id="ARJ05697.1"/>
    </source>
</evidence>
<gene>
    <name evidence="4" type="ORF">B5808_11035</name>
</gene>
<feature type="region of interest" description="Disordered" evidence="1">
    <location>
        <begin position="156"/>
        <end position="187"/>
    </location>
</feature>
<dbReference type="STRING" id="1619308.B5808_11035"/>
<organism evidence="4 5">
    <name type="scientific">Cnuibacter physcomitrellae</name>
    <dbReference type="NCBI Taxonomy" id="1619308"/>
    <lineage>
        <taxon>Bacteria</taxon>
        <taxon>Bacillati</taxon>
        <taxon>Actinomycetota</taxon>
        <taxon>Actinomycetes</taxon>
        <taxon>Micrococcales</taxon>
        <taxon>Microbacteriaceae</taxon>
        <taxon>Cnuibacter</taxon>
    </lineage>
</organism>
<evidence type="ECO:0000256" key="1">
    <source>
        <dbReference type="SAM" id="MobiDB-lite"/>
    </source>
</evidence>
<feature type="transmembrane region" description="Helical" evidence="2">
    <location>
        <begin position="72"/>
        <end position="94"/>
    </location>
</feature>
<keyword evidence="5" id="KW-1185">Reference proteome</keyword>